<evidence type="ECO:0000313" key="1">
    <source>
        <dbReference type="EMBL" id="OLQ93549.1"/>
    </source>
</evidence>
<name>A0A1Q9HRQ3_9VIBR</name>
<dbReference type="RefSeq" id="WP_025630274.1">
    <property type="nucleotide sequence ID" value="NZ_MJMJ01000001.1"/>
</dbReference>
<accession>A0A1Q9HRQ3</accession>
<sequence>MNNNYFQELLDKITKASNENLGKKMAAKFKFQDVLTLAKQEIALNKAKEKGTEYSDTESGKQYLAVKKAFIDMLGEKPTDEIVASAFNESIFDKLEFPSDTPNWQRKAFVKIGKADQAGDLQVRSLGKQFLKLLSNKAHKLNPVEIDVDINTPLQLLLHLMGDGLKFDTFFTQQQSFAVQDTKLSESKGKSAINTSMGSFLSTNFYNEHSKYYGGHDKPKYLAQAMYETTRTWKVASNLVSKESSKRKSELEKQFQNAVSELNEVFKAQGQG</sequence>
<gene>
    <name evidence="1" type="ORF">BIY22_03390</name>
</gene>
<protein>
    <submittedName>
        <fullName evidence="1">Uncharacterized protein</fullName>
    </submittedName>
</protein>
<dbReference type="AlphaFoldDB" id="A0A1Q9HRQ3"/>
<evidence type="ECO:0000313" key="2">
    <source>
        <dbReference type="Proteomes" id="UP000186313"/>
    </source>
</evidence>
<dbReference type="EMBL" id="MJMJ01000001">
    <property type="protein sequence ID" value="OLQ93549.1"/>
    <property type="molecule type" value="Genomic_DNA"/>
</dbReference>
<comment type="caution">
    <text evidence="1">The sequence shown here is derived from an EMBL/GenBank/DDBJ whole genome shotgun (WGS) entry which is preliminary data.</text>
</comment>
<dbReference type="Proteomes" id="UP000186313">
    <property type="component" value="Unassembled WGS sequence"/>
</dbReference>
<proteinExistence type="predicted"/>
<organism evidence="1 2">
    <name type="scientific">Vibrio panuliri</name>
    <dbReference type="NCBI Taxonomy" id="1381081"/>
    <lineage>
        <taxon>Bacteria</taxon>
        <taxon>Pseudomonadati</taxon>
        <taxon>Pseudomonadota</taxon>
        <taxon>Gammaproteobacteria</taxon>
        <taxon>Vibrionales</taxon>
        <taxon>Vibrionaceae</taxon>
        <taxon>Vibrio</taxon>
    </lineage>
</organism>
<reference evidence="1 2" key="1">
    <citation type="submission" date="2016-09" db="EMBL/GenBank/DDBJ databases">
        <title>Genomic Taxonomy of the Vibrionaceae.</title>
        <authorList>
            <person name="Gonzalez-Castillo A."/>
            <person name="Gomez-Gil B."/>
            <person name="Enciso-Ibarra K."/>
        </authorList>
    </citation>
    <scope>NUCLEOTIDE SEQUENCE [LARGE SCALE GENOMIC DNA]</scope>
    <source>
        <strain evidence="1 2">CAIM 703</strain>
    </source>
</reference>
<dbReference type="STRING" id="1381081.BIY22_03390"/>